<dbReference type="InParanoid" id="I3EIG8"/>
<protein>
    <recommendedName>
        <fullName evidence="3">Retrotransposon gag domain-containing protein</fullName>
    </recommendedName>
</protein>
<dbReference type="VEuPathDB" id="MicrosporidiaDB:NEQG_00834"/>
<evidence type="ECO:0008006" key="3">
    <source>
        <dbReference type="Google" id="ProtNLM"/>
    </source>
</evidence>
<evidence type="ECO:0000313" key="1">
    <source>
        <dbReference type="EMBL" id="EIJ89015.1"/>
    </source>
</evidence>
<keyword evidence="2" id="KW-1185">Reference proteome</keyword>
<dbReference type="EMBL" id="GL870877">
    <property type="protein sequence ID" value="EIJ89015.1"/>
    <property type="molecule type" value="Genomic_DNA"/>
</dbReference>
<accession>I3EIG8</accession>
<dbReference type="AlphaFoldDB" id="I3EIG8"/>
<dbReference type="HOGENOM" id="CLU_1448074_0_0_1"/>
<sequence>MVTKAELEKMLENVRNAVMGPRITERTIKWDIRDIEEKGLQTEVIMAPRETMETDIWIWWMKVLEEERKRIEGRGTWEEFKERALQNFHKEKGQEIMPAIVQTARESMEDWIRRVERVAKDVGASKEVIKEKLCVGIYNGQLRGKALKWKNQSINLEELKQGIMLESENMKYRGRAQQGRRARREGK</sequence>
<reference evidence="1" key="1">
    <citation type="submission" date="2011-01" db="EMBL/GenBank/DDBJ databases">
        <title>The Genome Sequence of Nematocida parisii strain ERTm3.</title>
        <authorList>
            <consortium name="The Broad Institute Genome Sequencing Platform"/>
            <consortium name="The Broad Institute Genome Sequencing Center for Infectious Disease"/>
            <person name="Cuomo C."/>
            <person name="Troemel E."/>
            <person name="Young S.K."/>
            <person name="Zeng Q."/>
            <person name="Gargeya S."/>
            <person name="Fitzgerald M."/>
            <person name="Haas B."/>
            <person name="Abouelleil A."/>
            <person name="Alvarado L."/>
            <person name="Arachchi H.M."/>
            <person name="Berlin A."/>
            <person name="Chapman S.B."/>
            <person name="Gearin G."/>
            <person name="Goldberg J."/>
            <person name="Griggs A."/>
            <person name="Gujja S."/>
            <person name="Hansen M."/>
            <person name="Heiman D."/>
            <person name="Howarth C."/>
            <person name="Larimer J."/>
            <person name="Lui A."/>
            <person name="MacDonald P.J.P."/>
            <person name="McCowen C."/>
            <person name="Montmayeur A."/>
            <person name="Murphy C."/>
            <person name="Neiman D."/>
            <person name="Pearson M."/>
            <person name="Priest M."/>
            <person name="Roberts A."/>
            <person name="Saif S."/>
            <person name="Shea T."/>
            <person name="Sisk P."/>
            <person name="Stolte C."/>
            <person name="Sykes S."/>
            <person name="Wortman J."/>
            <person name="Nusbaum C."/>
            <person name="Birren B."/>
        </authorList>
    </citation>
    <scope>NUCLEOTIDE SEQUENCE</scope>
    <source>
        <strain evidence="1">ERTm3</strain>
    </source>
</reference>
<evidence type="ECO:0000313" key="2">
    <source>
        <dbReference type="Proteomes" id="UP000002872"/>
    </source>
</evidence>
<name>I3EIG8_NEMP3</name>
<organism evidence="1 2">
    <name type="scientific">Nematocida parisii (strain ERTm3)</name>
    <name type="common">Nematode killer fungus</name>
    <dbReference type="NCBI Taxonomy" id="935791"/>
    <lineage>
        <taxon>Eukaryota</taxon>
        <taxon>Fungi</taxon>
        <taxon>Fungi incertae sedis</taxon>
        <taxon>Microsporidia</taxon>
        <taxon>Nematocida</taxon>
    </lineage>
</organism>
<dbReference type="Proteomes" id="UP000002872">
    <property type="component" value="Unassembled WGS sequence"/>
</dbReference>
<dbReference type="OMA" id="PRETMET"/>
<gene>
    <name evidence="1" type="ORF">NEQG_00834</name>
</gene>
<proteinExistence type="predicted"/>